<feature type="compositionally biased region" description="Polar residues" evidence="8">
    <location>
        <begin position="224"/>
        <end position="236"/>
    </location>
</feature>
<evidence type="ECO:0000256" key="2">
    <source>
        <dbReference type="ARBA" id="ARBA00005569"/>
    </source>
</evidence>
<comment type="subcellular location">
    <subcellularLocation>
        <location evidence="1">Nucleus envelope</location>
    </subcellularLocation>
</comment>
<evidence type="ECO:0000313" key="11">
    <source>
        <dbReference type="EMBL" id="ERM99608.1"/>
    </source>
</evidence>
<protein>
    <recommendedName>
        <fullName evidence="13">Nucleoporin Nup133/Nup155-like N-terminal domain-containing protein</fullName>
    </recommendedName>
</protein>
<dbReference type="GO" id="GO:0031080">
    <property type="term" value="C:nuclear pore outer ring"/>
    <property type="evidence" value="ECO:0000318"/>
    <property type="project" value="GO_Central"/>
</dbReference>
<keyword evidence="7" id="KW-0539">Nucleus</keyword>
<keyword evidence="5" id="KW-0653">Protein transport</keyword>
<keyword evidence="12" id="KW-1185">Reference proteome</keyword>
<dbReference type="GO" id="GO:0016973">
    <property type="term" value="P:poly(A)+ mRNA export from nucleus"/>
    <property type="evidence" value="ECO:0000318"/>
    <property type="project" value="GO_Central"/>
</dbReference>
<feature type="region of interest" description="Disordered" evidence="8">
    <location>
        <begin position="198"/>
        <end position="236"/>
    </location>
</feature>
<dbReference type="FunFam" id="1.20.58.1380:FF:000005">
    <property type="entry name" value="Nuclear pore complex protein NUP133"/>
    <property type="match status" value="1"/>
</dbReference>
<dbReference type="GO" id="GO:0006606">
    <property type="term" value="P:protein import into nucleus"/>
    <property type="evidence" value="ECO:0000318"/>
    <property type="project" value="GO_Central"/>
</dbReference>
<dbReference type="EMBL" id="KI394998">
    <property type="protein sequence ID" value="ERM99608.1"/>
    <property type="molecule type" value="Genomic_DNA"/>
</dbReference>
<dbReference type="GO" id="GO:0017056">
    <property type="term" value="F:structural constituent of nuclear pore"/>
    <property type="evidence" value="ECO:0000318"/>
    <property type="project" value="GO_Central"/>
</dbReference>
<dbReference type="OMA" id="HKDWYPS"/>
<dbReference type="Pfam" id="PF08801">
    <property type="entry name" value="Nucleoporin_N"/>
    <property type="match status" value="1"/>
</dbReference>
<organism evidence="11 12">
    <name type="scientific">Amborella trichopoda</name>
    <dbReference type="NCBI Taxonomy" id="13333"/>
    <lineage>
        <taxon>Eukaryota</taxon>
        <taxon>Viridiplantae</taxon>
        <taxon>Streptophyta</taxon>
        <taxon>Embryophyta</taxon>
        <taxon>Tracheophyta</taxon>
        <taxon>Spermatophyta</taxon>
        <taxon>Magnoliopsida</taxon>
        <taxon>Amborellales</taxon>
        <taxon>Amborellaceae</taxon>
        <taxon>Amborella</taxon>
    </lineage>
</organism>
<dbReference type="OrthoDB" id="103454at2759"/>
<feature type="domain" description="Nucleoporin Nup133/Nup155-like N-terminal" evidence="10">
    <location>
        <begin position="65"/>
        <end position="525"/>
    </location>
</feature>
<evidence type="ECO:0000256" key="5">
    <source>
        <dbReference type="ARBA" id="ARBA00022927"/>
    </source>
</evidence>
<feature type="domain" description="Nucleoporin Nup133/Nup155-like C-terminal" evidence="9">
    <location>
        <begin position="913"/>
        <end position="1130"/>
    </location>
</feature>
<dbReference type="STRING" id="13333.W1NWA7"/>
<evidence type="ECO:0000259" key="9">
    <source>
        <dbReference type="Pfam" id="PF03177"/>
    </source>
</evidence>
<dbReference type="SUPFAM" id="SSF117289">
    <property type="entry name" value="Nucleoporin domain"/>
    <property type="match status" value="1"/>
</dbReference>
<evidence type="ECO:0000256" key="7">
    <source>
        <dbReference type="ARBA" id="ARBA00023242"/>
    </source>
</evidence>
<dbReference type="Pfam" id="PF03177">
    <property type="entry name" value="Nucleoporin_C"/>
    <property type="match status" value="1"/>
</dbReference>
<feature type="region of interest" description="Disordered" evidence="8">
    <location>
        <begin position="538"/>
        <end position="566"/>
    </location>
</feature>
<evidence type="ECO:0000313" key="12">
    <source>
        <dbReference type="Proteomes" id="UP000017836"/>
    </source>
</evidence>
<reference evidence="12" key="1">
    <citation type="journal article" date="2013" name="Science">
        <title>The Amborella genome and the evolution of flowering plants.</title>
        <authorList>
            <consortium name="Amborella Genome Project"/>
        </authorList>
    </citation>
    <scope>NUCLEOTIDE SEQUENCE [LARGE SCALE GENOMIC DNA]</scope>
</reference>
<dbReference type="InterPro" id="IPR014908">
    <property type="entry name" value="Nucleoporin_Nup133/Nup155_N"/>
</dbReference>
<keyword evidence="6" id="KW-0811">Translocation</keyword>
<dbReference type="GO" id="GO:0000972">
    <property type="term" value="P:transcription-dependent tethering of RNA polymerase II gene DNA at nuclear periphery"/>
    <property type="evidence" value="ECO:0000318"/>
    <property type="project" value="GO_Central"/>
</dbReference>
<dbReference type="InterPro" id="IPR007187">
    <property type="entry name" value="Nucleoporin_Nup133/Nup155_C"/>
</dbReference>
<dbReference type="PANTHER" id="PTHR13405:SF11">
    <property type="entry name" value="NUCLEAR PORE COMPLEX PROTEIN NUP133"/>
    <property type="match status" value="1"/>
</dbReference>
<dbReference type="Gene3D" id="2.130.10.10">
    <property type="entry name" value="YVTN repeat-like/Quinoprotein amine dehydrogenase"/>
    <property type="match status" value="2"/>
</dbReference>
<evidence type="ECO:0000256" key="4">
    <source>
        <dbReference type="ARBA" id="ARBA00022816"/>
    </source>
</evidence>
<dbReference type="Gene3D" id="1.20.58.1380">
    <property type="match status" value="1"/>
</dbReference>
<gene>
    <name evidence="11" type="ORF">AMTR_s00088p00153240</name>
</gene>
<dbReference type="PANTHER" id="PTHR13405">
    <property type="entry name" value="NUCLEAR PORE COMPLEX PROTEIN NUP133"/>
    <property type="match status" value="1"/>
</dbReference>
<accession>W1NWA7</accession>
<sequence length="1302" mass="145352">MFSPASKKPNLGLQNQRSSGHGGASGSRTPLPRSPRLSVLARLPLDSKSEKGANLDQIQPVYIGEFPQLVRNAQANLHQKGPPGISGGMDKGTCLSWILCGNQLFIWSHVSGVASQRCVALELPSFVYVDEDHGANSRPGDGWILCAIEWDRTSKSSEKLARECSSIGIIICNQKTRALLYWPNIYSENGRSSVSWFPSHDESEEMTPSREGKVNPSRRPNQRWIGTSGSKDPSPVNSLIVSPVPGSTCNECIALLCQSNGELWCFRCSPSGISREKVVQVFGAPFSRESDCGAPVMNKRYSRSLTWRHQVVSGDESNRQFFLLTDHEIQCWSVDLGPERKVLKWWSHEIVGSDNDLGIKKDLAGQKHVWLLDLQVSDNGKELTVLVATFCKDRVSSSSYTQYSLLTMQYKSSENISKEHGGSSNVRVLEKKAPIQVILPKARVEEEDFLFSMRLRIGGRPSGSTMVLSGDGIATVAQYWRGATRLYQFDLPWDAGKVIDASVLPAMDDGEEGAWVVLTEKAGVWAIPEKAVLLGGVEPPERSLSRKGSSNEGSSEEEKRSMAFGGNIAPRRVSSEAWDAGDRQRPVSISISQRNAQDEEAEALVGRLFHAFLYSGQVDGVLEKLKVSGAFDKDGEKNIFARASKSIVDALAKHWTTTRGAEIVAMAVVSSQLLEKQQRHQRFLHFLALTKCHEGLSFRQRGSLHAIMEHGEKLAALIQLRELQSAVSQSKSSEGDSLNNSSSSEISGSLWELIQLVGEKARRNNVLLMDRENAEVFYSRVSDLEEFFSCISQHLPYIVGGKSIVTQIHRTCEIANACAAIIRAAITYKNAQQSWYPSSEGITPWYCQGLVRSGLWSLASLILQLLKEAEGLDSSMKSELFSHLEELADCLLEAYAVSIAAKIEREEEYKGLQAEYWTRRDVLLDFMYQQIKDVVASRCQGIESGSKISEQKDAILKELVGPLVTISRRHAGYKTLWTICCDLNDMEFLRSLMYESMGLKQGRFSNYVFEQCYKNHHYAKLLRLGEEFQEDLSSFLLRHRDLLWLHEIFLGRFSSAAESLHSLALSQDDDSAAATEEYSDIEKRDQSLTDRRRLLDLSKIAAAAGREPGFEMKIKRIEADLHILKLQEEVQGLCDFEKRLLNPKELIEICLKSGNRELILRAFDVFAWTSSPVRKTHKTLLSECWMSAASQDDWATTYKAAIAEGWSDEENLQLVKNTVLFQASKRCYGPEAQSYDGGFEEVLPLLKEDVDFMKMKEPGSSVEAIIMQHPDFPEAGKLMLMAVVMGKFGGGENEEDLAMQEE</sequence>
<evidence type="ECO:0000256" key="1">
    <source>
        <dbReference type="ARBA" id="ARBA00004259"/>
    </source>
</evidence>
<dbReference type="InterPro" id="IPR037624">
    <property type="entry name" value="Nup133-like"/>
</dbReference>
<dbReference type="eggNOG" id="ENOG502QSRR">
    <property type="taxonomic scope" value="Eukaryota"/>
</dbReference>
<dbReference type="InterPro" id="IPR015943">
    <property type="entry name" value="WD40/YVTN_repeat-like_dom_sf"/>
</dbReference>
<evidence type="ECO:0000256" key="8">
    <source>
        <dbReference type="SAM" id="MobiDB-lite"/>
    </source>
</evidence>
<evidence type="ECO:0000256" key="6">
    <source>
        <dbReference type="ARBA" id="ARBA00023010"/>
    </source>
</evidence>
<comment type="similarity">
    <text evidence="2">Belongs to the nucleoporin Nup133 family.</text>
</comment>
<name>W1NWA7_AMBTC</name>
<proteinExistence type="inferred from homology"/>
<keyword evidence="3" id="KW-0813">Transport</keyword>
<feature type="region of interest" description="Disordered" evidence="8">
    <location>
        <begin position="1"/>
        <end position="36"/>
    </location>
</feature>
<evidence type="ECO:0000259" key="10">
    <source>
        <dbReference type="Pfam" id="PF08801"/>
    </source>
</evidence>
<dbReference type="HOGENOM" id="CLU_008604_0_0_1"/>
<keyword evidence="4" id="KW-0509">mRNA transport</keyword>
<evidence type="ECO:0008006" key="13">
    <source>
        <dbReference type="Google" id="ProtNLM"/>
    </source>
</evidence>
<dbReference type="Gramene" id="ERM99608">
    <property type="protein sequence ID" value="ERM99608"/>
    <property type="gene ID" value="AMTR_s00088p00153240"/>
</dbReference>
<evidence type="ECO:0000256" key="3">
    <source>
        <dbReference type="ARBA" id="ARBA00022448"/>
    </source>
</evidence>
<dbReference type="Proteomes" id="UP000017836">
    <property type="component" value="Unassembled WGS sequence"/>
</dbReference>